<name>A0A9P1FKI8_9DINO</name>
<dbReference type="EMBL" id="CAMXCT020000371">
    <property type="protein sequence ID" value="CAL1131260.1"/>
    <property type="molecule type" value="Genomic_DNA"/>
</dbReference>
<protein>
    <submittedName>
        <fullName evidence="1">Uncharacterized protein</fullName>
    </submittedName>
</protein>
<dbReference type="Proteomes" id="UP001152797">
    <property type="component" value="Unassembled WGS sequence"/>
</dbReference>
<comment type="caution">
    <text evidence="1">The sequence shown here is derived from an EMBL/GenBank/DDBJ whole genome shotgun (WGS) entry which is preliminary data.</text>
</comment>
<evidence type="ECO:0000313" key="1">
    <source>
        <dbReference type="EMBL" id="CAI3977885.1"/>
    </source>
</evidence>
<sequence>MVRMTLAVYCLSNYSQDCAIEFAENARKRRALQVPSLDDAPCPIRDLFLRADLADLIAIFVPETKQHWCVRATACKYLAERYTAQWVAKQNFSVGRAPTGCMLVDQFVAQFQRFGFQARFGMDPPRAGRCPRLGRMARKWCQQMRRKWGLRRGHLQEGELLTREEVIQKVLCRGMRCEKHVAPQQVRIFWHWVDYLAQECAALGKIPCYINLDETSVARCLGRPVGFLASRAMWPGQTAPRRRISKQLKRTAVTHVVLMTNLPQVQPKLPQFFLCNRHVVPVSALKNPALQKPPQVEFWRGVSGWNSVEKMEWILAQIRNAMLEFPDMQTVLLLDVAMCHIHPRVAAAAERLGIWLVFVPAKLTFLVQPLDVYALAPYKACLAKLFAEKEDEHGVLDALSWLQCLCKAATTFWCARKWLPAFEKTGVVQTAGALTVELEHAGVPRVAQIPFMPPSREDIEAIFPRGKRSAQCPMTETVLPEEVQLTVPMMDLNALKVQRALLKRQLKVCSKTLKAQEQKRRRLLKKAGDLGDEDLLWLLRRRQGLALPLFTSAEARTADKLQGDPENVSVTAMADPAAMPAIAMEEVETAAKALLPTVDVSGMSLKEFREALCEHCGLPPNSLDFRKDEVNDLVKRLLNPETCHNPAAKIVKELGPEKADHRGWVYLATVSRVLEQTRESNQDLCEIALLSREDIAVKFRDAFDNPLRAGKGGRPSGTTGIVKYLVVVQEEHEGGEVHFHVALKLNTQRQFLPVKKTLRTRHRLAVHFSCSHTQFWSALRYCIIPTLQKPKVDETPYAWSSDGAPLDLYELSQRPWMAAVWKRHREDAEKEASAAGKRARFTKLDLTAIILAKQLRSKHEVLEYAQNFGCQSMQQFVSNKQRQLSEFLQDAWEWNSAPAEAAKDRQSGWEVVCALSAKQCPFGADCGYAAAATRIFDANSDTLRKDHLATCLRDIILTGPSKTTRTPLLAGATNTGKTTLVLPFDQVFGPDRVFHKPALGSKFALRNILRHKRFLLWDDYRPVEFAQCTVQVSTFLSLFTGQPFEVQVSQSFTDGNIDFKWQQGCVLTAKAEGLWQPLGCVSQEDIRSLSRIGKNSAHLLLSGFLNNGVFSQQCNAEKQRQQLCDRSGIETSSVFGDWRVYLLSVNKHNSRELAAVRREIKQRQRRESRERADMLRWGLTAHMVRMTLAVYCLSNYSQDCAIEFAENARKRRALQVPSLDDAPCPIRDLFLRADLADLIAIFVPETKQHWCVRATACKYLAERYTAQWVAKQNFSVGRAPTGCMLVDQFVAQFQRFGFQARFGMDPPRAGRCPRLGRMARKWCQQMRRKWGLRRGHLQEGELLTREEVIQKVLCRGMRCEKHVSASVFLGVLALCLKAPPVGFLASRAMWPGQTAPRRRISKQLKRTAVTHVVLMTNLPQVQPKLPQFFLCNRHVVPVSALKNPALQKPPQVEFWRGVSGWNSVEKMEWILAQIRNAMLEFPDMQTVLLLDVAMCHIHPRVAAAAERLGIWLVFVPAKLTFLVQPLDVYALAPYKACLAKLFAEKEDEHGVLDALSWLQCLCKAATTFWCARKWLPAFEKTGVVQTAGALTVELEHAGVPRVAQIPFMPPSREDIEAIFPRGKRSAQCPMTETVLPEEVQLTVPMMDLNALKVQRALLKRQLKVCSKTLKAQEQKRRRLLKKAGDLGDEDLLWLLRRRQGLALPLFTSAEARTADKLQVNQIFAARGIESLVIRKRLCPKSCVWRSCFNQTMLQGDPENVSVTAMADPAAMPAIAMEEVETAAKALLPTVDVSGMSLKEFREALCEHCGLPPNSLDFRKDEVNDLVKRLLNPETCHNPAAKIVKELGPEKADHRGWVYLATVSRVLEQTRESNQDLCEIALLSREDIAVKFRDAFDNPLRAGKGGRPSGTTGIVKYLVVVQEEHEGGEVHFHVALKLNTQRQFLPVKKTLRTRHRLAGHFSCSHTQFWSALRYCIIPTLQKPKVDETPYAWSSDGAPLDLYELSQRPWMAAVWKRHREDAEKEASAAGKRARFTKLDLTAIILAKQLRSKHEVLEYAQNFGCQSMQQFVSNKQRQLSEFLQDAWEWNSAPAEAAKDRQSGWEVVCALSAKQCPFGADCGYAAAATRIFDANSDTLRKDHLATCLRDIILTGPSKTTRTPLLAGATNTGKTTLVLPFDQVFGPDRVFHKPVLGSKFALRNILRHKRFLLWDDYRPVEFAQCTVQVSTFLSLFTGQPFEAQVSQSFTDGNIDFKWQQGCVLTAKAEGLWQPLGCVSQEDIRHMQSRVTVFPINSQVPNLRDIDPCPVCLCKWVTSGAAAHDAAIVLQSPLQVAPPTLAGTLLPGLA</sequence>
<accession>A0A9P1FKI8</accession>
<dbReference type="Gene3D" id="3.40.50.300">
    <property type="entry name" value="P-loop containing nucleotide triphosphate hydrolases"/>
    <property type="match status" value="2"/>
</dbReference>
<proteinExistence type="predicted"/>
<keyword evidence="3" id="KW-1185">Reference proteome</keyword>
<dbReference type="InterPro" id="IPR027417">
    <property type="entry name" value="P-loop_NTPase"/>
</dbReference>
<reference evidence="2" key="2">
    <citation type="submission" date="2024-04" db="EMBL/GenBank/DDBJ databases">
        <authorList>
            <person name="Chen Y."/>
            <person name="Shah S."/>
            <person name="Dougan E. K."/>
            <person name="Thang M."/>
            <person name="Chan C."/>
        </authorList>
    </citation>
    <scope>NUCLEOTIDE SEQUENCE [LARGE SCALE GENOMIC DNA]</scope>
</reference>
<organism evidence="1">
    <name type="scientific">Cladocopium goreaui</name>
    <dbReference type="NCBI Taxonomy" id="2562237"/>
    <lineage>
        <taxon>Eukaryota</taxon>
        <taxon>Sar</taxon>
        <taxon>Alveolata</taxon>
        <taxon>Dinophyceae</taxon>
        <taxon>Suessiales</taxon>
        <taxon>Symbiodiniaceae</taxon>
        <taxon>Cladocopium</taxon>
    </lineage>
</organism>
<dbReference type="OrthoDB" id="416506at2759"/>
<feature type="non-terminal residue" evidence="1">
    <location>
        <position position="1"/>
    </location>
</feature>
<evidence type="ECO:0000313" key="3">
    <source>
        <dbReference type="Proteomes" id="UP001152797"/>
    </source>
</evidence>
<evidence type="ECO:0000313" key="2">
    <source>
        <dbReference type="EMBL" id="CAL1131260.1"/>
    </source>
</evidence>
<gene>
    <name evidence="1" type="ORF">C1SCF055_LOCUS5984</name>
</gene>
<dbReference type="EMBL" id="CAMXCT010000371">
    <property type="protein sequence ID" value="CAI3977885.1"/>
    <property type="molecule type" value="Genomic_DNA"/>
</dbReference>
<dbReference type="EMBL" id="CAMXCT030000371">
    <property type="protein sequence ID" value="CAL4765197.1"/>
    <property type="molecule type" value="Genomic_DNA"/>
</dbReference>
<reference evidence="1" key="1">
    <citation type="submission" date="2022-10" db="EMBL/GenBank/DDBJ databases">
        <authorList>
            <person name="Chen Y."/>
            <person name="Dougan E. K."/>
            <person name="Chan C."/>
            <person name="Rhodes N."/>
            <person name="Thang M."/>
        </authorList>
    </citation>
    <scope>NUCLEOTIDE SEQUENCE</scope>
</reference>